<dbReference type="InParanoid" id="A0A165HBN7"/>
<evidence type="ECO:0000256" key="6">
    <source>
        <dbReference type="SAM" id="MobiDB-lite"/>
    </source>
</evidence>
<feature type="domain" description="Glucose-methanol-choline oxidoreductase N-terminal" evidence="7">
    <location>
        <begin position="378"/>
        <end position="392"/>
    </location>
</feature>
<evidence type="ECO:0000256" key="3">
    <source>
        <dbReference type="ARBA" id="ARBA00022630"/>
    </source>
</evidence>
<protein>
    <submittedName>
        <fullName evidence="8">GMC oxidoreductase</fullName>
    </submittedName>
</protein>
<dbReference type="Gene3D" id="4.10.450.10">
    <property type="entry name" value="Glucose Oxidase, domain 2"/>
    <property type="match status" value="1"/>
</dbReference>
<dbReference type="EMBL" id="KV423944">
    <property type="protein sequence ID" value="KZT59088.1"/>
    <property type="molecule type" value="Genomic_DNA"/>
</dbReference>
<feature type="region of interest" description="Disordered" evidence="6">
    <location>
        <begin position="1"/>
        <end position="49"/>
    </location>
</feature>
<evidence type="ECO:0000256" key="1">
    <source>
        <dbReference type="ARBA" id="ARBA00001974"/>
    </source>
</evidence>
<dbReference type="GO" id="GO:0050660">
    <property type="term" value="F:flavin adenine dinucleotide binding"/>
    <property type="evidence" value="ECO:0007669"/>
    <property type="project" value="InterPro"/>
</dbReference>
<dbReference type="SUPFAM" id="SSF54373">
    <property type="entry name" value="FAD-linked reductases, C-terminal domain"/>
    <property type="match status" value="1"/>
</dbReference>
<dbReference type="PROSITE" id="PS00624">
    <property type="entry name" value="GMC_OXRED_2"/>
    <property type="match status" value="1"/>
</dbReference>
<evidence type="ECO:0000256" key="5">
    <source>
        <dbReference type="ARBA" id="ARBA00023002"/>
    </source>
</evidence>
<evidence type="ECO:0000256" key="2">
    <source>
        <dbReference type="ARBA" id="ARBA00010790"/>
    </source>
</evidence>
<sequence length="745" mass="78080">MPRFTPARRPAFSRLLPEESHGPGSVHPAKSGTTSSSSSSSPSSSPPHTATMYASRLAAALALATLPLLAAADLRPEHLSQRDKRAISSGIIYNGQIASAYDFVIIGGGLAGLVLASRLSEDANTTVLVLEAGDTGDLVRSSIDIPGNAYYSSLLGTTYDWQYETVPQPNVANRQLAWPRGRVLGGSTAVNGLYMVRPSALEFNVWAQLQNGAQGADDWAWDSMFNSMKKSENFTAPIAAVQEAGAIEYDIDSHGTTGPVHSSYPGFIIPAVGNWTETLDWIGVLPSADPDGGQGWGAFIATSSINPDNLTRSYSRSAYIDPLPPRANLAILPNATVTRLILAQDGQSVKATGVEYAAYDGATRQTVSVNKEALLSGGAIGSPHVLMHSGIGPTNVLTPLGISTYVNLPGVGQNLQDHLSGQVVYSTTAETAASLHGSQAPGANGTTAFLSFINSAIAYPNITDLLGDYAPTFQSDILANLTWASSTLVPSTDSTVVAGYKAIYQALANTILPSQVGQVELLFGLTGTSFGENTISIQAALQHPYSRGQLYINSTNPFDKPVIDPGYLTHPADTIMLREGLKLARILGQTYPLNGIVTGELSPGNATVNTDPEWDAWLPSIVGTEYHPSCSCAMLPLADGGVVDPQLKVYGTSNVRVIDASVFPLEFAAHLMVPTYGLAEQASLMIRQFWNEGAIPANGTTTASASFPSQTGSNSTTKSGALPLAQAGTPLFALMGAAAVALLAL</sequence>
<dbReference type="Gene3D" id="3.50.50.60">
    <property type="entry name" value="FAD/NAD(P)-binding domain"/>
    <property type="match status" value="1"/>
</dbReference>
<gene>
    <name evidence="8" type="ORF">CALCODRAFT_481849</name>
</gene>
<keyword evidence="5" id="KW-0560">Oxidoreductase</keyword>
<dbReference type="SUPFAM" id="SSF51905">
    <property type="entry name" value="FAD/NAD(P)-binding domain"/>
    <property type="match status" value="1"/>
</dbReference>
<dbReference type="InterPro" id="IPR012132">
    <property type="entry name" value="GMC_OxRdtase"/>
</dbReference>
<dbReference type="PANTHER" id="PTHR11552:SF218">
    <property type="entry name" value="GLUCOSE-METHANOL-CHOLINE OXIDOREDUCTASE N-TERMINAL DOMAIN-CONTAINING PROTEIN"/>
    <property type="match status" value="1"/>
</dbReference>
<dbReference type="AlphaFoldDB" id="A0A165HBN7"/>
<dbReference type="InterPro" id="IPR036188">
    <property type="entry name" value="FAD/NAD-bd_sf"/>
</dbReference>
<dbReference type="Pfam" id="PF05199">
    <property type="entry name" value="GMC_oxred_C"/>
    <property type="match status" value="1"/>
</dbReference>
<dbReference type="OrthoDB" id="269227at2759"/>
<feature type="compositionally biased region" description="Low complexity" evidence="6">
    <location>
        <begin position="35"/>
        <end position="47"/>
    </location>
</feature>
<dbReference type="Gene3D" id="3.30.560.10">
    <property type="entry name" value="Glucose Oxidase, domain 3"/>
    <property type="match status" value="1"/>
</dbReference>
<keyword evidence="4" id="KW-0274">FAD</keyword>
<name>A0A165HBN7_9BASI</name>
<evidence type="ECO:0000256" key="4">
    <source>
        <dbReference type="ARBA" id="ARBA00022827"/>
    </source>
</evidence>
<dbReference type="InterPro" id="IPR000172">
    <property type="entry name" value="GMC_OxRdtase_N"/>
</dbReference>
<comment type="cofactor">
    <cofactor evidence="1">
        <name>FAD</name>
        <dbReference type="ChEBI" id="CHEBI:57692"/>
    </cofactor>
</comment>
<dbReference type="PANTHER" id="PTHR11552">
    <property type="entry name" value="GLUCOSE-METHANOL-CHOLINE GMC OXIDOREDUCTASE"/>
    <property type="match status" value="1"/>
</dbReference>
<organism evidence="8 9">
    <name type="scientific">Calocera cornea HHB12733</name>
    <dbReference type="NCBI Taxonomy" id="1353952"/>
    <lineage>
        <taxon>Eukaryota</taxon>
        <taxon>Fungi</taxon>
        <taxon>Dikarya</taxon>
        <taxon>Basidiomycota</taxon>
        <taxon>Agaricomycotina</taxon>
        <taxon>Dacrymycetes</taxon>
        <taxon>Dacrymycetales</taxon>
        <taxon>Dacrymycetaceae</taxon>
        <taxon>Calocera</taxon>
    </lineage>
</organism>
<dbReference type="InterPro" id="IPR007867">
    <property type="entry name" value="GMC_OxRtase_C"/>
</dbReference>
<evidence type="ECO:0000313" key="8">
    <source>
        <dbReference type="EMBL" id="KZT59088.1"/>
    </source>
</evidence>
<reference evidence="8 9" key="1">
    <citation type="journal article" date="2016" name="Mol. Biol. Evol.">
        <title>Comparative Genomics of Early-Diverging Mushroom-Forming Fungi Provides Insights into the Origins of Lignocellulose Decay Capabilities.</title>
        <authorList>
            <person name="Nagy L.G."/>
            <person name="Riley R."/>
            <person name="Tritt A."/>
            <person name="Adam C."/>
            <person name="Daum C."/>
            <person name="Floudas D."/>
            <person name="Sun H."/>
            <person name="Yadav J.S."/>
            <person name="Pangilinan J."/>
            <person name="Larsson K.H."/>
            <person name="Matsuura K."/>
            <person name="Barry K."/>
            <person name="Labutti K."/>
            <person name="Kuo R."/>
            <person name="Ohm R.A."/>
            <person name="Bhattacharya S.S."/>
            <person name="Shirouzu T."/>
            <person name="Yoshinaga Y."/>
            <person name="Martin F.M."/>
            <person name="Grigoriev I.V."/>
            <person name="Hibbett D.S."/>
        </authorList>
    </citation>
    <scope>NUCLEOTIDE SEQUENCE [LARGE SCALE GENOMIC DNA]</scope>
    <source>
        <strain evidence="8 9">HHB12733</strain>
    </source>
</reference>
<dbReference type="Pfam" id="PF00732">
    <property type="entry name" value="GMC_oxred_N"/>
    <property type="match status" value="1"/>
</dbReference>
<evidence type="ECO:0000259" key="7">
    <source>
        <dbReference type="PROSITE" id="PS00624"/>
    </source>
</evidence>
<accession>A0A165HBN7</accession>
<proteinExistence type="inferred from homology"/>
<keyword evidence="3" id="KW-0285">Flavoprotein</keyword>
<keyword evidence="9" id="KW-1185">Reference proteome</keyword>
<dbReference type="Proteomes" id="UP000076842">
    <property type="component" value="Unassembled WGS sequence"/>
</dbReference>
<dbReference type="STRING" id="1353952.A0A165HBN7"/>
<dbReference type="GO" id="GO:0016614">
    <property type="term" value="F:oxidoreductase activity, acting on CH-OH group of donors"/>
    <property type="evidence" value="ECO:0007669"/>
    <property type="project" value="InterPro"/>
</dbReference>
<dbReference type="InterPro" id="IPR027424">
    <property type="entry name" value="Glucose_Oxidase_domain_2"/>
</dbReference>
<evidence type="ECO:0000313" key="9">
    <source>
        <dbReference type="Proteomes" id="UP000076842"/>
    </source>
</evidence>
<comment type="similarity">
    <text evidence="2">Belongs to the GMC oxidoreductase family.</text>
</comment>